<evidence type="ECO:0000256" key="1">
    <source>
        <dbReference type="SAM" id="MobiDB-lite"/>
    </source>
</evidence>
<feature type="compositionally biased region" description="Polar residues" evidence="1">
    <location>
        <begin position="95"/>
        <end position="104"/>
    </location>
</feature>
<accession>A0A2S6HJL0</accession>
<name>A0A2S6HJL0_9GAMM</name>
<gene>
    <name evidence="2" type="ORF">B0F87_10118</name>
</gene>
<dbReference type="Proteomes" id="UP000240010">
    <property type="component" value="Unassembled WGS sequence"/>
</dbReference>
<evidence type="ECO:0008006" key="4">
    <source>
        <dbReference type="Google" id="ProtNLM"/>
    </source>
</evidence>
<reference evidence="2 3" key="1">
    <citation type="submission" date="2018-02" db="EMBL/GenBank/DDBJ databases">
        <title>Subsurface microbial communities from deep shales in Ohio and West Virginia, USA.</title>
        <authorList>
            <person name="Wrighton K."/>
        </authorList>
    </citation>
    <scope>NUCLEOTIDE SEQUENCE [LARGE SCALE GENOMIC DNA]</scope>
    <source>
        <strain evidence="2 3">OWC-DMM</strain>
    </source>
</reference>
<evidence type="ECO:0000313" key="3">
    <source>
        <dbReference type="Proteomes" id="UP000240010"/>
    </source>
</evidence>
<feature type="region of interest" description="Disordered" evidence="1">
    <location>
        <begin position="90"/>
        <end position="138"/>
    </location>
</feature>
<dbReference type="RefSeq" id="WP_373413322.1">
    <property type="nucleotide sequence ID" value="NZ_PTIZ01000001.1"/>
</dbReference>
<organism evidence="2 3">
    <name type="scientific">Methylobacter tundripaludum</name>
    <dbReference type="NCBI Taxonomy" id="173365"/>
    <lineage>
        <taxon>Bacteria</taxon>
        <taxon>Pseudomonadati</taxon>
        <taxon>Pseudomonadota</taxon>
        <taxon>Gammaproteobacteria</taxon>
        <taxon>Methylococcales</taxon>
        <taxon>Methylococcaceae</taxon>
        <taxon>Methylobacter</taxon>
    </lineage>
</organism>
<proteinExistence type="predicted"/>
<dbReference type="EMBL" id="PTIZ01000001">
    <property type="protein sequence ID" value="PPK77640.1"/>
    <property type="molecule type" value="Genomic_DNA"/>
</dbReference>
<dbReference type="AlphaFoldDB" id="A0A2S6HJL0"/>
<protein>
    <recommendedName>
        <fullName evidence="4">HflK protein</fullName>
    </recommendedName>
</protein>
<evidence type="ECO:0000313" key="2">
    <source>
        <dbReference type="EMBL" id="PPK77640.1"/>
    </source>
</evidence>
<comment type="caution">
    <text evidence="2">The sequence shown here is derived from an EMBL/GenBank/DDBJ whole genome shotgun (WGS) entry which is preliminary data.</text>
</comment>
<sequence length="138" mass="15155">MINEAEAYSNEIIPKARGAASRLLLEAEAYEAEKVAKAKGETERFDQLLVEYEKAPAITRKRLYLEAREKLFSSTNKVIVDAGQSAPQLYMPLQNPVSHPSVESKSPETELTAEPAAIDKNNGQKSAGNALRPSRSKP</sequence>